<evidence type="ECO:0000256" key="1">
    <source>
        <dbReference type="ARBA" id="ARBA00023268"/>
    </source>
</evidence>
<name>A0A922S3S3_SCHHA</name>
<gene>
    <name evidence="3" type="ORF">MS3_00004356</name>
</gene>
<dbReference type="SUPFAM" id="SSF56672">
    <property type="entry name" value="DNA/RNA polymerases"/>
    <property type="match status" value="1"/>
</dbReference>
<keyword evidence="4" id="KW-1185">Reference proteome</keyword>
<dbReference type="InterPro" id="IPR041577">
    <property type="entry name" value="RT_RNaseH_2"/>
</dbReference>
<evidence type="ECO:0000313" key="4">
    <source>
        <dbReference type="Proteomes" id="UP000471633"/>
    </source>
</evidence>
<organism evidence="3 4">
    <name type="scientific">Schistosoma haematobium</name>
    <name type="common">Blood fluke</name>
    <dbReference type="NCBI Taxonomy" id="6185"/>
    <lineage>
        <taxon>Eukaryota</taxon>
        <taxon>Metazoa</taxon>
        <taxon>Spiralia</taxon>
        <taxon>Lophotrochozoa</taxon>
        <taxon>Platyhelminthes</taxon>
        <taxon>Trematoda</taxon>
        <taxon>Digenea</taxon>
        <taxon>Strigeidida</taxon>
        <taxon>Schistosomatoidea</taxon>
        <taxon>Schistosomatidae</taxon>
        <taxon>Schistosoma</taxon>
    </lineage>
</organism>
<dbReference type="RefSeq" id="XP_051072429.1">
    <property type="nucleotide sequence ID" value="XM_051212268.1"/>
</dbReference>
<comment type="caution">
    <text evidence="3">The sequence shown here is derived from an EMBL/GenBank/DDBJ whole genome shotgun (WGS) entry which is preliminary data.</text>
</comment>
<dbReference type="CDD" id="cd09274">
    <property type="entry name" value="RNase_HI_RT_Ty3"/>
    <property type="match status" value="1"/>
</dbReference>
<dbReference type="CTD" id="24593361"/>
<dbReference type="InterPro" id="IPR043502">
    <property type="entry name" value="DNA/RNA_pol_sf"/>
</dbReference>
<dbReference type="Pfam" id="PF00078">
    <property type="entry name" value="RVT_1"/>
    <property type="match status" value="1"/>
</dbReference>
<evidence type="ECO:0000259" key="2">
    <source>
        <dbReference type="PROSITE" id="PS50878"/>
    </source>
</evidence>
<dbReference type="GeneID" id="24593361"/>
<feature type="domain" description="Reverse transcriptase" evidence="2">
    <location>
        <begin position="1"/>
        <end position="65"/>
    </location>
</feature>
<dbReference type="PANTHER" id="PTHR37984">
    <property type="entry name" value="PROTEIN CBG26694"/>
    <property type="match status" value="1"/>
</dbReference>
<keyword evidence="1" id="KW-0511">Multifunctional enzyme</keyword>
<dbReference type="Gene3D" id="3.30.70.270">
    <property type="match status" value="2"/>
</dbReference>
<dbReference type="PROSITE" id="PS50878">
    <property type="entry name" value="RT_POL"/>
    <property type="match status" value="1"/>
</dbReference>
<dbReference type="PANTHER" id="PTHR37984:SF5">
    <property type="entry name" value="PROTEIN NYNRIN-LIKE"/>
    <property type="match status" value="1"/>
</dbReference>
<dbReference type="FunFam" id="3.30.70.270:FF:000020">
    <property type="entry name" value="Transposon Tf2-6 polyprotein-like Protein"/>
    <property type="match status" value="1"/>
</dbReference>
<reference evidence="3" key="3">
    <citation type="submission" date="2021-06" db="EMBL/GenBank/DDBJ databases">
        <title>Chromosome-level genome assembly for S. haematobium.</title>
        <authorList>
            <person name="Stroehlein A.J."/>
        </authorList>
    </citation>
    <scope>NUCLEOTIDE SEQUENCE</scope>
</reference>
<dbReference type="AlphaFoldDB" id="A0A922S3S3"/>
<dbReference type="EMBL" id="AMPZ03000002">
    <property type="protein sequence ID" value="KAH9592428.1"/>
    <property type="molecule type" value="Genomic_DNA"/>
</dbReference>
<accession>A0A922S3S3</accession>
<dbReference type="Pfam" id="PF17919">
    <property type="entry name" value="RT_RNaseH_2"/>
    <property type="match status" value="1"/>
</dbReference>
<reference evidence="3" key="1">
    <citation type="journal article" date="2012" name="Nat. Genet.">
        <title>Whole-genome sequence of Schistosoma haematobium.</title>
        <authorList>
            <person name="Young N.D."/>
            <person name="Jex A.R."/>
            <person name="Li B."/>
            <person name="Liu S."/>
            <person name="Yang L."/>
            <person name="Xiong Z."/>
            <person name="Li Y."/>
            <person name="Cantacessi C."/>
            <person name="Hall R.S."/>
            <person name="Xu X."/>
            <person name="Chen F."/>
            <person name="Wu X."/>
            <person name="Zerlotini A."/>
            <person name="Oliveira G."/>
            <person name="Hofmann A."/>
            <person name="Zhang G."/>
            <person name="Fang X."/>
            <person name="Kang Y."/>
            <person name="Campbell B.E."/>
            <person name="Loukas A."/>
            <person name="Ranganathan S."/>
            <person name="Rollinson D."/>
            <person name="Rinaldi G."/>
            <person name="Brindley P.J."/>
            <person name="Yang H."/>
            <person name="Wang J."/>
            <person name="Wang J."/>
            <person name="Gasser R.B."/>
        </authorList>
    </citation>
    <scope>NUCLEOTIDE SEQUENCE</scope>
</reference>
<protein>
    <recommendedName>
        <fullName evidence="2">Reverse transcriptase domain-containing protein</fullName>
    </recommendedName>
</protein>
<dbReference type="InterPro" id="IPR043128">
    <property type="entry name" value="Rev_trsase/Diguanyl_cyclase"/>
</dbReference>
<sequence length="298" mass="33639">MDTVLQGIPGAAAYLDDITIMAADKMDLQKKLDQVLECIADYGFHLRAEKCDFYMQQVRYLGFIIDKGRRRPDPENIEAVRTMPRPRDIPTLRSSLGLVSHYGAFLPKLHLLHAPLNHLLQKSTRWNWSADCQASFEKIKQLLTSNLLLTHYDPSLPMVVTSDASNHGVCAVITHNFPNGSEKPISHSARSLTPTERNYSQIEKEALSIIFAVKKLHKMMYGRHFTLITDHKPLLAVLGSKKGIPVHTANRLQRWATTLLGYDFKIIYQSTTAFGQADALSRLIGFQSKTPEETLVEI</sequence>
<reference evidence="3" key="2">
    <citation type="journal article" date="2019" name="Gigascience">
        <title>High-quality Schistosoma haematobium genome achieved by single-molecule and long-range sequencing.</title>
        <authorList>
            <person name="Stroehlein A.J."/>
            <person name="Korhonen P.K."/>
            <person name="Chong T.M."/>
            <person name="Lim Y.L."/>
            <person name="Chan K.G."/>
            <person name="Webster B."/>
            <person name="Rollinson D."/>
            <person name="Brindley P.J."/>
            <person name="Gasser R.B."/>
            <person name="Young N.D."/>
        </authorList>
    </citation>
    <scope>NUCLEOTIDE SEQUENCE</scope>
</reference>
<evidence type="ECO:0000313" key="3">
    <source>
        <dbReference type="EMBL" id="KAH9592428.1"/>
    </source>
</evidence>
<dbReference type="GO" id="GO:0003824">
    <property type="term" value="F:catalytic activity"/>
    <property type="evidence" value="ECO:0007669"/>
    <property type="project" value="UniProtKB-KW"/>
</dbReference>
<reference evidence="3" key="4">
    <citation type="journal article" date="2022" name="PLoS Pathog.">
        <title>Chromosome-level genome of Schistosoma haematobium underpins genome-wide explorations of molecular variation.</title>
        <authorList>
            <person name="Stroehlein A.J."/>
            <person name="Korhonen P.K."/>
            <person name="Lee V.V."/>
            <person name="Ralph S.A."/>
            <person name="Mentink-Kane M."/>
            <person name="You H."/>
            <person name="McManus D.P."/>
            <person name="Tchuente L.T."/>
            <person name="Stothard J.R."/>
            <person name="Kaur P."/>
            <person name="Dudchenko O."/>
            <person name="Aiden E.L."/>
            <person name="Yang B."/>
            <person name="Yang H."/>
            <person name="Emery A.M."/>
            <person name="Webster B.L."/>
            <person name="Brindley P.J."/>
            <person name="Rollinson D."/>
            <person name="Chang B.C.H."/>
            <person name="Gasser R.B."/>
            <person name="Young N.D."/>
        </authorList>
    </citation>
    <scope>NUCLEOTIDE SEQUENCE</scope>
</reference>
<proteinExistence type="predicted"/>
<dbReference type="InterPro" id="IPR000477">
    <property type="entry name" value="RT_dom"/>
</dbReference>
<dbReference type="InterPro" id="IPR050951">
    <property type="entry name" value="Retrovirus_Pol_polyprotein"/>
</dbReference>
<dbReference type="Proteomes" id="UP000471633">
    <property type="component" value="Unassembled WGS sequence"/>
</dbReference>